<dbReference type="InterPro" id="IPR052344">
    <property type="entry name" value="Transposase-related"/>
</dbReference>
<dbReference type="PANTHER" id="PTHR33678:SF1">
    <property type="entry name" value="BLL1576 PROTEIN"/>
    <property type="match status" value="1"/>
</dbReference>
<dbReference type="InterPro" id="IPR004291">
    <property type="entry name" value="Transposase_IS66_central"/>
</dbReference>
<feature type="compositionally biased region" description="Basic and acidic residues" evidence="1">
    <location>
        <begin position="1"/>
        <end position="12"/>
    </location>
</feature>
<gene>
    <name evidence="3" type="ORF">OV287_52085</name>
</gene>
<organism evidence="3 4">
    <name type="scientific">Archangium lansingense</name>
    <dbReference type="NCBI Taxonomy" id="2995310"/>
    <lineage>
        <taxon>Bacteria</taxon>
        <taxon>Pseudomonadati</taxon>
        <taxon>Myxococcota</taxon>
        <taxon>Myxococcia</taxon>
        <taxon>Myxococcales</taxon>
        <taxon>Cystobacterineae</taxon>
        <taxon>Archangiaceae</taxon>
        <taxon>Archangium</taxon>
    </lineage>
</organism>
<dbReference type="PANTHER" id="PTHR33678">
    <property type="entry name" value="BLL1576 PROTEIN"/>
    <property type="match status" value="1"/>
</dbReference>
<comment type="caution">
    <text evidence="3">The sequence shown here is derived from an EMBL/GenBank/DDBJ whole genome shotgun (WGS) entry which is preliminary data.</text>
</comment>
<proteinExistence type="predicted"/>
<evidence type="ECO:0000256" key="1">
    <source>
        <dbReference type="SAM" id="MobiDB-lite"/>
    </source>
</evidence>
<dbReference type="Proteomes" id="UP001207654">
    <property type="component" value="Unassembled WGS sequence"/>
</dbReference>
<name>A0ABT4AP17_9BACT</name>
<dbReference type="EMBL" id="JAPNKA010000001">
    <property type="protein sequence ID" value="MCY1083016.1"/>
    <property type="molecule type" value="Genomic_DNA"/>
</dbReference>
<reference evidence="3 4" key="1">
    <citation type="submission" date="2022-11" db="EMBL/GenBank/DDBJ databases">
        <title>Minimal conservation of predation-associated metabolite biosynthetic gene clusters underscores biosynthetic potential of Myxococcota including descriptions for ten novel species: Archangium lansinium sp. nov., Myxococcus landrumus sp. nov., Nannocystis bai.</title>
        <authorList>
            <person name="Ahearne A."/>
            <person name="Stevens C."/>
            <person name="Phillips K."/>
        </authorList>
    </citation>
    <scope>NUCLEOTIDE SEQUENCE [LARGE SCALE GENOMIC DNA]</scope>
    <source>
        <strain evidence="3 4">MIWBW</strain>
    </source>
</reference>
<evidence type="ECO:0000313" key="3">
    <source>
        <dbReference type="EMBL" id="MCY1083016.1"/>
    </source>
</evidence>
<dbReference type="Pfam" id="PF03050">
    <property type="entry name" value="DDE_Tnp_IS66"/>
    <property type="match status" value="1"/>
</dbReference>
<accession>A0ABT4AP17</accession>
<sequence>MQLRLQELERQLAQRTGELFGRSSEKRPQREQDEGNKPEPPTHGHGPRAQPTLPALEVEHTLEESDKQCPKCGGTLAEMKGEILGGDETRWHAWALCAPDAVVYRIQEGRDTEAARNMLQDFGGILMVDGLSTYESAAAGSGGKLTLVNCWMHARRKYVECVEAFPQAEEALEMIAGLYAVEREYKEGAESLERLLELRQHKSRPLIERLHPWACEHAHCPSRRWARQSNT</sequence>
<feature type="compositionally biased region" description="Basic and acidic residues" evidence="1">
    <location>
        <begin position="23"/>
        <end position="42"/>
    </location>
</feature>
<keyword evidence="4" id="KW-1185">Reference proteome</keyword>
<feature type="domain" description="Transposase IS66 central" evidence="2">
    <location>
        <begin position="86"/>
        <end position="218"/>
    </location>
</feature>
<evidence type="ECO:0000313" key="4">
    <source>
        <dbReference type="Proteomes" id="UP001207654"/>
    </source>
</evidence>
<feature type="region of interest" description="Disordered" evidence="1">
    <location>
        <begin position="1"/>
        <end position="51"/>
    </location>
</feature>
<protein>
    <submittedName>
        <fullName evidence="3">Transposase</fullName>
    </submittedName>
</protein>
<evidence type="ECO:0000259" key="2">
    <source>
        <dbReference type="Pfam" id="PF03050"/>
    </source>
</evidence>